<evidence type="ECO:0000313" key="2">
    <source>
        <dbReference type="EMBL" id="OGG12498.1"/>
    </source>
</evidence>
<dbReference type="Proteomes" id="UP000177416">
    <property type="component" value="Unassembled WGS sequence"/>
</dbReference>
<name>A0A1F5ZJ32_9BACT</name>
<feature type="domain" description="Nudix hydrolase" evidence="1">
    <location>
        <begin position="2"/>
        <end position="127"/>
    </location>
</feature>
<evidence type="ECO:0000259" key="1">
    <source>
        <dbReference type="PROSITE" id="PS51462"/>
    </source>
</evidence>
<organism evidence="2 3">
    <name type="scientific">Candidatus Gottesmanbacteria bacterium RIFCSPHIGHO2_01_FULL_46_14</name>
    <dbReference type="NCBI Taxonomy" id="1798380"/>
    <lineage>
        <taxon>Bacteria</taxon>
        <taxon>Candidatus Gottesmaniibacteriota</taxon>
    </lineage>
</organism>
<dbReference type="PROSITE" id="PS51462">
    <property type="entry name" value="NUDIX"/>
    <property type="match status" value="1"/>
</dbReference>
<comment type="caution">
    <text evidence="2">The sequence shown here is derived from an EMBL/GenBank/DDBJ whole genome shotgun (WGS) entry which is preliminary data.</text>
</comment>
<dbReference type="AlphaFoldDB" id="A0A1F5ZJ32"/>
<dbReference type="Gene3D" id="3.90.79.10">
    <property type="entry name" value="Nucleoside Triphosphate Pyrophosphohydrolase"/>
    <property type="match status" value="1"/>
</dbReference>
<sequence>MHKRLLVSGFLYHAKTEQILLHQIAPHWSMFGGISQNGESAQEVFTRIMQELINVKLQAKHIYPVYDYFSESAHKVHYIFYAEIKSMPTFPMESASILSWFTFKQTIKLAVREETKHDIIISERVIKAQARTNALTA</sequence>
<dbReference type="InterPro" id="IPR000086">
    <property type="entry name" value="NUDIX_hydrolase_dom"/>
</dbReference>
<evidence type="ECO:0000313" key="3">
    <source>
        <dbReference type="Proteomes" id="UP000177416"/>
    </source>
</evidence>
<accession>A0A1F5ZJ32</accession>
<reference evidence="2 3" key="1">
    <citation type="journal article" date="2016" name="Nat. Commun.">
        <title>Thousands of microbial genomes shed light on interconnected biogeochemical processes in an aquifer system.</title>
        <authorList>
            <person name="Anantharaman K."/>
            <person name="Brown C.T."/>
            <person name="Hug L.A."/>
            <person name="Sharon I."/>
            <person name="Castelle C.J."/>
            <person name="Probst A.J."/>
            <person name="Thomas B.C."/>
            <person name="Singh A."/>
            <person name="Wilkins M.J."/>
            <person name="Karaoz U."/>
            <person name="Brodie E.L."/>
            <person name="Williams K.H."/>
            <person name="Hubbard S.S."/>
            <person name="Banfield J.F."/>
        </authorList>
    </citation>
    <scope>NUCLEOTIDE SEQUENCE [LARGE SCALE GENOMIC DNA]</scope>
</reference>
<protein>
    <recommendedName>
        <fullName evidence="1">Nudix hydrolase domain-containing protein</fullName>
    </recommendedName>
</protein>
<gene>
    <name evidence="2" type="ORF">A2875_04465</name>
</gene>
<proteinExistence type="predicted"/>
<dbReference type="SUPFAM" id="SSF55811">
    <property type="entry name" value="Nudix"/>
    <property type="match status" value="1"/>
</dbReference>
<dbReference type="EMBL" id="MFJJ01000059">
    <property type="protein sequence ID" value="OGG12498.1"/>
    <property type="molecule type" value="Genomic_DNA"/>
</dbReference>
<dbReference type="InterPro" id="IPR015797">
    <property type="entry name" value="NUDIX_hydrolase-like_dom_sf"/>
</dbReference>